<dbReference type="EMBL" id="RRCF01000001">
    <property type="protein sequence ID" value="RRJ22816.1"/>
    <property type="molecule type" value="Genomic_DNA"/>
</dbReference>
<proteinExistence type="predicted"/>
<dbReference type="Proteomes" id="UP000276260">
    <property type="component" value="Unassembled WGS sequence"/>
</dbReference>
<dbReference type="OrthoDB" id="6238758at2"/>
<feature type="chain" id="PRO_5018788767" description="Lipoprotein" evidence="1">
    <location>
        <begin position="22"/>
        <end position="134"/>
    </location>
</feature>
<keyword evidence="1" id="KW-0732">Signal</keyword>
<feature type="signal peptide" evidence="1">
    <location>
        <begin position="1"/>
        <end position="21"/>
    </location>
</feature>
<protein>
    <recommendedName>
        <fullName evidence="4">Lipoprotein</fullName>
    </recommendedName>
</protein>
<name>A0A3P3QNL6_9GAMM</name>
<evidence type="ECO:0000313" key="3">
    <source>
        <dbReference type="Proteomes" id="UP000276260"/>
    </source>
</evidence>
<organism evidence="2 3">
    <name type="scientific">Rheinheimera mesophila</name>
    <dbReference type="NCBI Taxonomy" id="1547515"/>
    <lineage>
        <taxon>Bacteria</taxon>
        <taxon>Pseudomonadati</taxon>
        <taxon>Pseudomonadota</taxon>
        <taxon>Gammaproteobacteria</taxon>
        <taxon>Chromatiales</taxon>
        <taxon>Chromatiaceae</taxon>
        <taxon>Rheinheimera</taxon>
    </lineage>
</organism>
<accession>A0A3P3QNL6</accession>
<gene>
    <name evidence="2" type="ORF">EIK76_01665</name>
</gene>
<dbReference type="AlphaFoldDB" id="A0A3P3QNL6"/>
<evidence type="ECO:0000313" key="2">
    <source>
        <dbReference type="EMBL" id="RRJ22816.1"/>
    </source>
</evidence>
<comment type="caution">
    <text evidence="2">The sequence shown here is derived from an EMBL/GenBank/DDBJ whole genome shotgun (WGS) entry which is preliminary data.</text>
</comment>
<keyword evidence="3" id="KW-1185">Reference proteome</keyword>
<sequence>MRLLVLAFYLFCLAGCSDQSAIPQNEVLQLHQDENVSVSLSPADAPVEEVLSWTVKLADGWQIKQAEVTGLSMSMGIIPLSFKAVAAQPQLYTTEMVLGACSQPKMKWQLQLKLLHATQGEKLLLLPFYSSWPD</sequence>
<evidence type="ECO:0008006" key="4">
    <source>
        <dbReference type="Google" id="ProtNLM"/>
    </source>
</evidence>
<reference evidence="2 3" key="1">
    <citation type="submission" date="2018-11" db="EMBL/GenBank/DDBJ databases">
        <title>Draft genome analysis of Rheinheimera mesophila isolated from an industrial waste site.</title>
        <authorList>
            <person name="Yu Q."/>
            <person name="Qi Y."/>
            <person name="Zhang H."/>
            <person name="Lu Y."/>
            <person name="Pu J."/>
        </authorList>
    </citation>
    <scope>NUCLEOTIDE SEQUENCE [LARGE SCALE GENOMIC DNA]</scope>
    <source>
        <strain evidence="2 3">IITR13</strain>
    </source>
</reference>
<evidence type="ECO:0000256" key="1">
    <source>
        <dbReference type="SAM" id="SignalP"/>
    </source>
</evidence>
<dbReference type="RefSeq" id="WP_046520170.1">
    <property type="nucleotide sequence ID" value="NZ_LAVS01000026.1"/>
</dbReference>